<evidence type="ECO:0000256" key="1">
    <source>
        <dbReference type="ARBA" id="ARBA00022849"/>
    </source>
</evidence>
<dbReference type="InterPro" id="IPR036196">
    <property type="entry name" value="Ptyr_pPase_sf"/>
</dbReference>
<dbReference type="RefSeq" id="WP_135545249.1">
    <property type="nucleotide sequence ID" value="NZ_SPQQ01000002.1"/>
</dbReference>
<evidence type="ECO:0000313" key="4">
    <source>
        <dbReference type="Proteomes" id="UP000298460"/>
    </source>
</evidence>
<dbReference type="GO" id="GO:0046685">
    <property type="term" value="P:response to arsenic-containing substance"/>
    <property type="evidence" value="ECO:0007669"/>
    <property type="project" value="UniProtKB-KW"/>
</dbReference>
<gene>
    <name evidence="3" type="ORF">E4K67_04525</name>
</gene>
<dbReference type="CDD" id="cd16345">
    <property type="entry name" value="LMWP_ArsC"/>
    <property type="match status" value="1"/>
</dbReference>
<proteinExistence type="predicted"/>
<comment type="caution">
    <text evidence="3">The sequence shown here is derived from an EMBL/GenBank/DDBJ whole genome shotgun (WGS) entry which is preliminary data.</text>
</comment>
<dbReference type="Gene3D" id="3.40.50.2300">
    <property type="match status" value="1"/>
</dbReference>
<keyword evidence="4" id="KW-1185">Reference proteome</keyword>
<protein>
    <submittedName>
        <fullName evidence="3">Arsenate reductase ArsC</fullName>
    </submittedName>
</protein>
<reference evidence="3 4" key="1">
    <citation type="submission" date="2019-03" db="EMBL/GenBank/DDBJ databases">
        <title>Draft Genome Sequence of Desulfosporosinus fructosivorans Strain 63.6F, Isolated from Marine Sediment in the Baltic Sea.</title>
        <authorList>
            <person name="Hausmann B."/>
            <person name="Vandieken V."/>
            <person name="Pjevac P."/>
            <person name="Schreck K."/>
            <person name="Herbold C.W."/>
            <person name="Loy A."/>
        </authorList>
    </citation>
    <scope>NUCLEOTIDE SEQUENCE [LARGE SCALE GENOMIC DNA]</scope>
    <source>
        <strain evidence="3 4">63.6F</strain>
    </source>
</reference>
<dbReference type="PANTHER" id="PTHR43428">
    <property type="entry name" value="ARSENATE REDUCTASE"/>
    <property type="match status" value="1"/>
</dbReference>
<dbReference type="Pfam" id="PF01451">
    <property type="entry name" value="LMWPc"/>
    <property type="match status" value="1"/>
</dbReference>
<dbReference type="InterPro" id="IPR023485">
    <property type="entry name" value="Ptyr_pPase"/>
</dbReference>
<keyword evidence="1" id="KW-0059">Arsenical resistance</keyword>
<accession>A0A4Z0R8J4</accession>
<organism evidence="3 4">
    <name type="scientific">Desulfosporosinus fructosivorans</name>
    <dbReference type="NCBI Taxonomy" id="2018669"/>
    <lineage>
        <taxon>Bacteria</taxon>
        <taxon>Bacillati</taxon>
        <taxon>Bacillota</taxon>
        <taxon>Clostridia</taxon>
        <taxon>Eubacteriales</taxon>
        <taxon>Desulfitobacteriaceae</taxon>
        <taxon>Desulfosporosinus</taxon>
    </lineage>
</organism>
<dbReference type="PANTHER" id="PTHR43428:SF1">
    <property type="entry name" value="ARSENATE REDUCTASE"/>
    <property type="match status" value="1"/>
</dbReference>
<dbReference type="SUPFAM" id="SSF52788">
    <property type="entry name" value="Phosphotyrosine protein phosphatases I"/>
    <property type="match status" value="1"/>
</dbReference>
<evidence type="ECO:0000313" key="3">
    <source>
        <dbReference type="EMBL" id="TGE38754.1"/>
    </source>
</evidence>
<dbReference type="AlphaFoldDB" id="A0A4Z0R8J4"/>
<dbReference type="OrthoDB" id="9784339at2"/>
<feature type="domain" description="Phosphotyrosine protein phosphatase I" evidence="2">
    <location>
        <begin position="5"/>
        <end position="141"/>
    </location>
</feature>
<dbReference type="SMART" id="SM00226">
    <property type="entry name" value="LMWPc"/>
    <property type="match status" value="1"/>
</dbReference>
<sequence>MKSKVKVLFICIHNSARSQMAEEFLRLFGGEKFEAESAGFEATEINPLVVRAMKEEGVDLTGKRTQSVFNLYNEKKFFGYVITVCNKAKESDCPIFPGNPTRIHWDLENPEDFIGTEEEKMEMVRELRDKIKQMVQQFIYEFME</sequence>
<evidence type="ECO:0000259" key="2">
    <source>
        <dbReference type="SMART" id="SM00226"/>
    </source>
</evidence>
<dbReference type="Proteomes" id="UP000298460">
    <property type="component" value="Unassembled WGS sequence"/>
</dbReference>
<name>A0A4Z0R8J4_9FIRM</name>
<dbReference type="EMBL" id="SPQQ01000002">
    <property type="protein sequence ID" value="TGE38754.1"/>
    <property type="molecule type" value="Genomic_DNA"/>
</dbReference>